<dbReference type="GO" id="GO:0005737">
    <property type="term" value="C:cytoplasm"/>
    <property type="evidence" value="ECO:0007669"/>
    <property type="project" value="UniProtKB-SubCell"/>
</dbReference>
<sequence>HVKMEVKMQIIKVNTSLVERQEIETIVDVLRKEGVIVFPTETFYGLGADCFSKKASKRIFRLKSRGFSKPLPVVISDLNMLQDIVTEIPDNFHVLASRFWPGPLTLVLKASKQAPKEVLSVNGCIGVRLPGQPWLRELIRQFASPLTATSANISGRAEISNPEDVLKTFFGKIDLFVNGGPTQGVFPSTVVDLTLGRPKILREGAVPKSELKEYLELRSEL</sequence>
<evidence type="ECO:0000256" key="1">
    <source>
        <dbReference type="ARBA" id="ARBA00004496"/>
    </source>
</evidence>
<keyword evidence="9" id="KW-0067">ATP-binding</keyword>
<dbReference type="AlphaFoldDB" id="X1TFD1"/>
<evidence type="ECO:0000256" key="5">
    <source>
        <dbReference type="ARBA" id="ARBA00022679"/>
    </source>
</evidence>
<dbReference type="GO" id="GO:0061710">
    <property type="term" value="F:L-threonylcarbamoyladenylate synthase"/>
    <property type="evidence" value="ECO:0007669"/>
    <property type="project" value="UniProtKB-EC"/>
</dbReference>
<comment type="subcellular location">
    <subcellularLocation>
        <location evidence="1">Cytoplasm</location>
    </subcellularLocation>
</comment>
<protein>
    <recommendedName>
        <fullName evidence="10">L-threonylcarbamoyladenylate synthase</fullName>
        <ecNumber evidence="3">2.7.7.87</ecNumber>
    </recommendedName>
    <alternativeName>
        <fullName evidence="10">L-threonylcarbamoyladenylate synthase</fullName>
    </alternativeName>
</protein>
<evidence type="ECO:0000313" key="13">
    <source>
        <dbReference type="EMBL" id="GAJ03959.1"/>
    </source>
</evidence>
<keyword evidence="6" id="KW-0819">tRNA processing</keyword>
<dbReference type="InterPro" id="IPR017945">
    <property type="entry name" value="DHBP_synth_RibB-like_a/b_dom"/>
</dbReference>
<keyword evidence="4" id="KW-0963">Cytoplasm</keyword>
<evidence type="ECO:0000256" key="2">
    <source>
        <dbReference type="ARBA" id="ARBA00007663"/>
    </source>
</evidence>
<evidence type="ECO:0000256" key="10">
    <source>
        <dbReference type="ARBA" id="ARBA00029774"/>
    </source>
</evidence>
<evidence type="ECO:0000256" key="9">
    <source>
        <dbReference type="ARBA" id="ARBA00022840"/>
    </source>
</evidence>
<dbReference type="NCBIfam" id="TIGR00057">
    <property type="entry name" value="L-threonylcarbamoyladenylate synthase"/>
    <property type="match status" value="1"/>
</dbReference>
<dbReference type="SUPFAM" id="SSF55821">
    <property type="entry name" value="YrdC/RibB"/>
    <property type="match status" value="1"/>
</dbReference>
<comment type="catalytic activity">
    <reaction evidence="11">
        <text>L-threonine + hydrogencarbonate + ATP = L-threonylcarbamoyladenylate + diphosphate + H2O</text>
        <dbReference type="Rhea" id="RHEA:36407"/>
        <dbReference type="ChEBI" id="CHEBI:15377"/>
        <dbReference type="ChEBI" id="CHEBI:17544"/>
        <dbReference type="ChEBI" id="CHEBI:30616"/>
        <dbReference type="ChEBI" id="CHEBI:33019"/>
        <dbReference type="ChEBI" id="CHEBI:57926"/>
        <dbReference type="ChEBI" id="CHEBI:73682"/>
        <dbReference type="EC" id="2.7.7.87"/>
    </reaction>
</comment>
<reference evidence="13" key="1">
    <citation type="journal article" date="2014" name="Front. Microbiol.">
        <title>High frequency of phylogenetically diverse reductive dehalogenase-homologous genes in deep subseafloor sedimentary metagenomes.</title>
        <authorList>
            <person name="Kawai M."/>
            <person name="Futagami T."/>
            <person name="Toyoda A."/>
            <person name="Takaki Y."/>
            <person name="Nishi S."/>
            <person name="Hori S."/>
            <person name="Arai W."/>
            <person name="Tsubouchi T."/>
            <person name="Morono Y."/>
            <person name="Uchiyama I."/>
            <person name="Ito T."/>
            <person name="Fujiyama A."/>
            <person name="Inagaki F."/>
            <person name="Takami H."/>
        </authorList>
    </citation>
    <scope>NUCLEOTIDE SEQUENCE</scope>
    <source>
        <strain evidence="13">Expedition CK06-06</strain>
    </source>
</reference>
<comment type="similarity">
    <text evidence="2">Belongs to the SUA5 family.</text>
</comment>
<dbReference type="PANTHER" id="PTHR17490">
    <property type="entry name" value="SUA5"/>
    <property type="match status" value="1"/>
</dbReference>
<name>X1TFD1_9ZZZZ</name>
<dbReference type="PROSITE" id="PS51163">
    <property type="entry name" value="YRDC"/>
    <property type="match status" value="1"/>
</dbReference>
<dbReference type="EC" id="2.7.7.87" evidence="3"/>
<dbReference type="GO" id="GO:0003725">
    <property type="term" value="F:double-stranded RNA binding"/>
    <property type="evidence" value="ECO:0007669"/>
    <property type="project" value="InterPro"/>
</dbReference>
<dbReference type="Gene3D" id="3.90.870.10">
    <property type="entry name" value="DHBP synthase"/>
    <property type="match status" value="1"/>
</dbReference>
<dbReference type="GO" id="GO:0005524">
    <property type="term" value="F:ATP binding"/>
    <property type="evidence" value="ECO:0007669"/>
    <property type="project" value="UniProtKB-KW"/>
</dbReference>
<keyword evidence="5" id="KW-0808">Transferase</keyword>
<evidence type="ECO:0000256" key="4">
    <source>
        <dbReference type="ARBA" id="ARBA00022490"/>
    </source>
</evidence>
<dbReference type="PANTHER" id="PTHR17490:SF16">
    <property type="entry name" value="THREONYLCARBAMOYL-AMP SYNTHASE"/>
    <property type="match status" value="1"/>
</dbReference>
<keyword evidence="8" id="KW-0547">Nucleotide-binding</keyword>
<dbReference type="GO" id="GO:0006450">
    <property type="term" value="P:regulation of translational fidelity"/>
    <property type="evidence" value="ECO:0007669"/>
    <property type="project" value="TreeGrafter"/>
</dbReference>
<dbReference type="Pfam" id="PF01300">
    <property type="entry name" value="Sua5_yciO_yrdC"/>
    <property type="match status" value="1"/>
</dbReference>
<dbReference type="InterPro" id="IPR006070">
    <property type="entry name" value="Sua5-like_dom"/>
</dbReference>
<proteinExistence type="inferred from homology"/>
<dbReference type="GO" id="GO:0000049">
    <property type="term" value="F:tRNA binding"/>
    <property type="evidence" value="ECO:0007669"/>
    <property type="project" value="TreeGrafter"/>
</dbReference>
<organism evidence="13">
    <name type="scientific">marine sediment metagenome</name>
    <dbReference type="NCBI Taxonomy" id="412755"/>
    <lineage>
        <taxon>unclassified sequences</taxon>
        <taxon>metagenomes</taxon>
        <taxon>ecological metagenomes</taxon>
    </lineage>
</organism>
<comment type="caution">
    <text evidence="13">The sequence shown here is derived from an EMBL/GenBank/DDBJ whole genome shotgun (WGS) entry which is preliminary data.</text>
</comment>
<evidence type="ECO:0000256" key="8">
    <source>
        <dbReference type="ARBA" id="ARBA00022741"/>
    </source>
</evidence>
<gene>
    <name evidence="13" type="ORF">S12H4_48377</name>
</gene>
<evidence type="ECO:0000256" key="11">
    <source>
        <dbReference type="ARBA" id="ARBA00048366"/>
    </source>
</evidence>
<dbReference type="InterPro" id="IPR050156">
    <property type="entry name" value="TC-AMP_synthase_SUA5"/>
</dbReference>
<feature type="non-terminal residue" evidence="13">
    <location>
        <position position="1"/>
    </location>
</feature>
<evidence type="ECO:0000256" key="3">
    <source>
        <dbReference type="ARBA" id="ARBA00012584"/>
    </source>
</evidence>
<evidence type="ECO:0000256" key="7">
    <source>
        <dbReference type="ARBA" id="ARBA00022695"/>
    </source>
</evidence>
<dbReference type="EMBL" id="BARW01030229">
    <property type="protein sequence ID" value="GAJ03959.1"/>
    <property type="molecule type" value="Genomic_DNA"/>
</dbReference>
<accession>X1TFD1</accession>
<keyword evidence="7" id="KW-0548">Nucleotidyltransferase</keyword>
<feature type="domain" description="YrdC-like" evidence="12">
    <location>
        <begin position="20"/>
        <end position="206"/>
    </location>
</feature>
<dbReference type="GO" id="GO:0008033">
    <property type="term" value="P:tRNA processing"/>
    <property type="evidence" value="ECO:0007669"/>
    <property type="project" value="UniProtKB-KW"/>
</dbReference>
<evidence type="ECO:0000259" key="12">
    <source>
        <dbReference type="PROSITE" id="PS51163"/>
    </source>
</evidence>
<evidence type="ECO:0000256" key="6">
    <source>
        <dbReference type="ARBA" id="ARBA00022694"/>
    </source>
</evidence>